<feature type="domain" description="Type II secretion system protein GspF" evidence="9">
    <location>
        <begin position="76"/>
        <end position="198"/>
    </location>
</feature>
<evidence type="ECO:0000313" key="10">
    <source>
        <dbReference type="EMBL" id="CAB3927214.1"/>
    </source>
</evidence>
<evidence type="ECO:0000256" key="3">
    <source>
        <dbReference type="ARBA" id="ARBA00022475"/>
    </source>
</evidence>
<feature type="domain" description="Type II secretion system protein GspF" evidence="9">
    <location>
        <begin position="278"/>
        <end position="400"/>
    </location>
</feature>
<sequence length="409" mass="43815">MRGALALPMPSFRYEATDALGKIVRGTIDADSERGARNQLRGRGLLPLSTSLAARAEGLGAALRTRLSDADLAWLTRQLASLLAASLPLDAALSATLEQAEKKHIAATLGSVRDDVRAGHKLSAALAARPRDFPEIYRALIGAGEESGDLAQVMEKLADYIEERNALRSKVLTAFIYPAVVACVSVIIVIFLLGYVVPQVVSAFSQAKQELPMLTRIMLALSDYVREWGLVTGVALALAIALWRYALRAPAARRAWHARVLRLPLAGRFVLGVNAARFASTLAILSGSGVALLTALEAARRTLGNDVLRQAVDEASARVREGASLSASLGAQKVFPSLLVHLIASGEKTGRLPELLDRGAQNLSRDLERRAMAMTALLEPALILLMGGFVLLIVLAVMSPILEMNQLIR</sequence>
<proteinExistence type="inferred from homology"/>
<accession>A0A6S7EXH9</accession>
<feature type="transmembrane region" description="Helical" evidence="8">
    <location>
        <begin position="228"/>
        <end position="247"/>
    </location>
</feature>
<evidence type="ECO:0000256" key="5">
    <source>
        <dbReference type="ARBA" id="ARBA00022692"/>
    </source>
</evidence>
<gene>
    <name evidence="10" type="primary">epsF_2</name>
    <name evidence="10" type="ORF">LMG26858_05984</name>
</gene>
<dbReference type="FunFam" id="1.20.81.30:FF:000001">
    <property type="entry name" value="Type II secretion system protein F"/>
    <property type="match status" value="2"/>
</dbReference>
<evidence type="ECO:0000256" key="7">
    <source>
        <dbReference type="ARBA" id="ARBA00023136"/>
    </source>
</evidence>
<evidence type="ECO:0000256" key="2">
    <source>
        <dbReference type="ARBA" id="ARBA00005745"/>
    </source>
</evidence>
<evidence type="ECO:0000256" key="6">
    <source>
        <dbReference type="ARBA" id="ARBA00022989"/>
    </source>
</evidence>
<keyword evidence="11" id="KW-1185">Reference proteome</keyword>
<keyword evidence="6 8" id="KW-1133">Transmembrane helix</keyword>
<organism evidence="10 11">
    <name type="scientific">Achromobacter anxifer</name>
    <dbReference type="NCBI Taxonomy" id="1287737"/>
    <lineage>
        <taxon>Bacteria</taxon>
        <taxon>Pseudomonadati</taxon>
        <taxon>Pseudomonadota</taxon>
        <taxon>Betaproteobacteria</taxon>
        <taxon>Burkholderiales</taxon>
        <taxon>Alcaligenaceae</taxon>
        <taxon>Achromobacter</taxon>
    </lineage>
</organism>
<dbReference type="EMBL" id="CADILG010000084">
    <property type="protein sequence ID" value="CAB3927214.1"/>
    <property type="molecule type" value="Genomic_DNA"/>
</dbReference>
<evidence type="ECO:0000256" key="8">
    <source>
        <dbReference type="SAM" id="Phobius"/>
    </source>
</evidence>
<evidence type="ECO:0000256" key="1">
    <source>
        <dbReference type="ARBA" id="ARBA00004429"/>
    </source>
</evidence>
<dbReference type="GO" id="GO:0015628">
    <property type="term" value="P:protein secretion by the type II secretion system"/>
    <property type="evidence" value="ECO:0007669"/>
    <property type="project" value="InterPro"/>
</dbReference>
<dbReference type="GO" id="GO:0015627">
    <property type="term" value="C:type II protein secretion system complex"/>
    <property type="evidence" value="ECO:0007669"/>
    <property type="project" value="InterPro"/>
</dbReference>
<dbReference type="PANTHER" id="PTHR30012:SF0">
    <property type="entry name" value="TYPE II SECRETION SYSTEM PROTEIN F-RELATED"/>
    <property type="match status" value="1"/>
</dbReference>
<feature type="transmembrane region" description="Helical" evidence="8">
    <location>
        <begin position="381"/>
        <end position="402"/>
    </location>
</feature>
<dbReference type="InterPro" id="IPR003004">
    <property type="entry name" value="GspF/PilC"/>
</dbReference>
<dbReference type="Pfam" id="PF00482">
    <property type="entry name" value="T2SSF"/>
    <property type="match status" value="2"/>
</dbReference>
<comment type="subcellular location">
    <subcellularLocation>
        <location evidence="1">Cell inner membrane</location>
        <topology evidence="1">Multi-pass membrane protein</topology>
    </subcellularLocation>
</comment>
<dbReference type="PRINTS" id="PR00812">
    <property type="entry name" value="BCTERIALGSPF"/>
</dbReference>
<reference evidence="10 11" key="1">
    <citation type="submission" date="2020-04" db="EMBL/GenBank/DDBJ databases">
        <authorList>
            <person name="De Canck E."/>
        </authorList>
    </citation>
    <scope>NUCLEOTIDE SEQUENCE [LARGE SCALE GENOMIC DNA]</scope>
    <source>
        <strain evidence="10 11">LMG 26858</strain>
    </source>
</reference>
<dbReference type="Proteomes" id="UP000494117">
    <property type="component" value="Unassembled WGS sequence"/>
</dbReference>
<evidence type="ECO:0000313" key="11">
    <source>
        <dbReference type="Proteomes" id="UP000494117"/>
    </source>
</evidence>
<dbReference type="GO" id="GO:0005886">
    <property type="term" value="C:plasma membrane"/>
    <property type="evidence" value="ECO:0007669"/>
    <property type="project" value="UniProtKB-SubCell"/>
</dbReference>
<evidence type="ECO:0000259" key="9">
    <source>
        <dbReference type="Pfam" id="PF00482"/>
    </source>
</evidence>
<dbReference type="InterPro" id="IPR011850">
    <property type="entry name" value="T2SS_GspF"/>
</dbReference>
<dbReference type="AlphaFoldDB" id="A0A6S7EXH9"/>
<dbReference type="NCBIfam" id="TIGR02120">
    <property type="entry name" value="GspF"/>
    <property type="match status" value="1"/>
</dbReference>
<keyword evidence="5 8" id="KW-0812">Transmembrane</keyword>
<keyword evidence="7 8" id="KW-0472">Membrane</keyword>
<name>A0A6S7EXH9_9BURK</name>
<feature type="transmembrane region" description="Helical" evidence="8">
    <location>
        <begin position="174"/>
        <end position="197"/>
    </location>
</feature>
<dbReference type="PANTHER" id="PTHR30012">
    <property type="entry name" value="GENERAL SECRETION PATHWAY PROTEIN"/>
    <property type="match status" value="1"/>
</dbReference>
<evidence type="ECO:0000256" key="4">
    <source>
        <dbReference type="ARBA" id="ARBA00022519"/>
    </source>
</evidence>
<dbReference type="Gene3D" id="1.20.81.30">
    <property type="entry name" value="Type II secretion system (T2SS), domain F"/>
    <property type="match status" value="2"/>
</dbReference>
<comment type="similarity">
    <text evidence="2">Belongs to the GSP F family.</text>
</comment>
<keyword evidence="3" id="KW-1003">Cell membrane</keyword>
<keyword evidence="4" id="KW-0997">Cell inner membrane</keyword>
<dbReference type="InterPro" id="IPR018076">
    <property type="entry name" value="T2SS_GspF_dom"/>
</dbReference>
<protein>
    <submittedName>
        <fullName evidence="10">Type II secretion system protein F</fullName>
    </submittedName>
</protein>
<dbReference type="InterPro" id="IPR042094">
    <property type="entry name" value="T2SS_GspF_sf"/>
</dbReference>